<evidence type="ECO:0000313" key="2">
    <source>
        <dbReference type="EMBL" id="TFD66588.1"/>
    </source>
</evidence>
<accession>A0A4R9AQA2</accession>
<dbReference type="Proteomes" id="UP000297983">
    <property type="component" value="Unassembled WGS sequence"/>
</dbReference>
<dbReference type="AlphaFoldDB" id="A0A4R9AQA2"/>
<organism evidence="2 3">
    <name type="scientific">Cryobacterium gelidum</name>
    <dbReference type="NCBI Taxonomy" id="1259164"/>
    <lineage>
        <taxon>Bacteria</taxon>
        <taxon>Bacillati</taxon>
        <taxon>Actinomycetota</taxon>
        <taxon>Actinomycetes</taxon>
        <taxon>Micrococcales</taxon>
        <taxon>Microbacteriaceae</taxon>
        <taxon>Cryobacterium</taxon>
    </lineage>
</organism>
<keyword evidence="3" id="KW-1185">Reference proteome</keyword>
<gene>
    <name evidence="2" type="ORF">E3T50_15395</name>
</gene>
<evidence type="ECO:0000313" key="3">
    <source>
        <dbReference type="Proteomes" id="UP000297983"/>
    </source>
</evidence>
<evidence type="ECO:0000256" key="1">
    <source>
        <dbReference type="SAM" id="Phobius"/>
    </source>
</evidence>
<comment type="caution">
    <text evidence="2">The sequence shown here is derived from an EMBL/GenBank/DDBJ whole genome shotgun (WGS) entry which is preliminary data.</text>
</comment>
<dbReference type="RefSeq" id="WP_134553214.1">
    <property type="nucleotide sequence ID" value="NZ_SOHL01000030.1"/>
</dbReference>
<reference evidence="2 3" key="1">
    <citation type="submission" date="2019-03" db="EMBL/GenBank/DDBJ databases">
        <title>Genomics of glacier-inhabiting Cryobacterium strains.</title>
        <authorList>
            <person name="Liu Q."/>
            <person name="Xin Y.-H."/>
        </authorList>
    </citation>
    <scope>NUCLEOTIDE SEQUENCE [LARGE SCALE GENOMIC DNA]</scope>
    <source>
        <strain evidence="2 3">Hz16</strain>
    </source>
</reference>
<keyword evidence="1" id="KW-0812">Transmembrane</keyword>
<keyword evidence="1" id="KW-0472">Membrane</keyword>
<name>A0A4R9AQA2_9MICO</name>
<dbReference type="EMBL" id="SOHL01000030">
    <property type="protein sequence ID" value="TFD66588.1"/>
    <property type="molecule type" value="Genomic_DNA"/>
</dbReference>
<feature type="transmembrane region" description="Helical" evidence="1">
    <location>
        <begin position="21"/>
        <end position="41"/>
    </location>
</feature>
<keyword evidence="1" id="KW-1133">Transmembrane helix</keyword>
<sequence length="473" mass="48814">MLPIKRLCVIYRDERGSALMAVLGVMAVTAIVGMTLTAASINALSVTSSTRASVQSLAAAEAGIDVALTALRTAGGCTAGDNGILVFAPVAGVPISKILIKPNNKNGCPDIASTSVRITSTGSAVNSGVAGATSGDKSTVEVLYSYDQIVVQVPMAGVAVYAYKVDGVLKKFVLSSGDNSVATSVMIKTGDVECTNNASIGGDLVLGDGSAKLDMCDVAGSVHVSKDAVVNKSKIGGDVKASGIATVTDSVVTGSIQSGPTVPAPIVPGWVDVGFNPLTWTARGYNVVDWTGSCAISKASTEWANIKNYTSKTVINFLSKCPLTAVTTSNNMDNVALSADIVFVAKEFKFDRLYFSAAAARQVSFIVPDDLPNRAPTCVPPPLLTGGITLSNEADFGSNISAMIYTPCKVYSDRNGFRGQIYAGEVEFGQQAQLVFVPVGIAGVDLTEGITVPRISGAALGEFLSRREMVPVG</sequence>
<protein>
    <submittedName>
        <fullName evidence="2">Uncharacterized protein</fullName>
    </submittedName>
</protein>
<proteinExistence type="predicted"/>